<reference evidence="1 2" key="1">
    <citation type="journal article" date="2023" name="Plants (Basel)">
        <title>Bridging the Gap: Combining Genomics and Transcriptomics Approaches to Understand Stylosanthes scabra, an Orphan Legume from the Brazilian Caatinga.</title>
        <authorList>
            <person name="Ferreira-Neto J.R.C."/>
            <person name="da Silva M.D."/>
            <person name="Binneck E."/>
            <person name="de Melo N.F."/>
            <person name="da Silva R.H."/>
            <person name="de Melo A.L.T.M."/>
            <person name="Pandolfi V."/>
            <person name="Bustamante F.O."/>
            <person name="Brasileiro-Vidal A.C."/>
            <person name="Benko-Iseppon A.M."/>
        </authorList>
    </citation>
    <scope>NUCLEOTIDE SEQUENCE [LARGE SCALE GENOMIC DNA]</scope>
    <source>
        <tissue evidence="1">Leaves</tissue>
    </source>
</reference>
<organism evidence="1 2">
    <name type="scientific">Stylosanthes scabra</name>
    <dbReference type="NCBI Taxonomy" id="79078"/>
    <lineage>
        <taxon>Eukaryota</taxon>
        <taxon>Viridiplantae</taxon>
        <taxon>Streptophyta</taxon>
        <taxon>Embryophyta</taxon>
        <taxon>Tracheophyta</taxon>
        <taxon>Spermatophyta</taxon>
        <taxon>Magnoliopsida</taxon>
        <taxon>eudicotyledons</taxon>
        <taxon>Gunneridae</taxon>
        <taxon>Pentapetalae</taxon>
        <taxon>rosids</taxon>
        <taxon>fabids</taxon>
        <taxon>Fabales</taxon>
        <taxon>Fabaceae</taxon>
        <taxon>Papilionoideae</taxon>
        <taxon>50 kb inversion clade</taxon>
        <taxon>dalbergioids sensu lato</taxon>
        <taxon>Dalbergieae</taxon>
        <taxon>Pterocarpus clade</taxon>
        <taxon>Stylosanthes</taxon>
    </lineage>
</organism>
<name>A0ABU6VNT9_9FABA</name>
<proteinExistence type="predicted"/>
<comment type="caution">
    <text evidence="1">The sequence shown here is derived from an EMBL/GenBank/DDBJ whole genome shotgun (WGS) entry which is preliminary data.</text>
</comment>
<gene>
    <name evidence="1" type="ORF">PIB30_068427</name>
</gene>
<accession>A0ABU6VNT9</accession>
<keyword evidence="2" id="KW-1185">Reference proteome</keyword>
<protein>
    <submittedName>
        <fullName evidence="1">Uncharacterized protein</fullName>
    </submittedName>
</protein>
<evidence type="ECO:0000313" key="1">
    <source>
        <dbReference type="EMBL" id="MED6174370.1"/>
    </source>
</evidence>
<dbReference type="EMBL" id="JASCZI010151768">
    <property type="protein sequence ID" value="MED6174370.1"/>
    <property type="molecule type" value="Genomic_DNA"/>
</dbReference>
<dbReference type="Proteomes" id="UP001341840">
    <property type="component" value="Unassembled WGS sequence"/>
</dbReference>
<evidence type="ECO:0000313" key="2">
    <source>
        <dbReference type="Proteomes" id="UP001341840"/>
    </source>
</evidence>
<sequence>MLIFWRAIGVSSKDLRPSLIGEQPFIYESPHKHLYLLRPLPFRYDHPLCLCRICPSCERLIGGGNRKLSIFRMLPFTSVFTEFIFRMGKGHDSVYDDFGKSWPHLHHLLLQGVMPNSAEPLALVTSLQPALISFLREKVNHHTANHGVESNFYSTEVL</sequence>